<dbReference type="UniPathway" id="UPA00560"/>
<comment type="subcellular location">
    <subcellularLocation>
        <location evidence="5">Bacterial microcompartment</location>
    </subcellularLocation>
</comment>
<keyword evidence="3 5" id="KW-0170">Cobalt</keyword>
<feature type="compositionally biased region" description="Low complexity" evidence="6">
    <location>
        <begin position="269"/>
        <end position="284"/>
    </location>
</feature>
<comment type="similarity">
    <text evidence="5">Belongs to the EutC family.</text>
</comment>
<dbReference type="GO" id="GO:0008851">
    <property type="term" value="F:ethanolamine ammonia-lyase activity"/>
    <property type="evidence" value="ECO:0007669"/>
    <property type="project" value="UniProtKB-UniRule"/>
</dbReference>
<feature type="region of interest" description="Disordered" evidence="6">
    <location>
        <begin position="1"/>
        <end position="23"/>
    </location>
</feature>
<evidence type="ECO:0000256" key="2">
    <source>
        <dbReference type="ARBA" id="ARBA00023239"/>
    </source>
</evidence>
<comment type="subunit">
    <text evidence="5">The basic unit is a heterodimer which dimerizes to form tetramers. The heterotetramers trimerize; 6 large subunits form a core ring with 6 small subunits projecting outwards.</text>
</comment>
<dbReference type="Gene3D" id="1.10.30.40">
    <property type="entry name" value="Ethanolamine ammonia-lyase light chain (EutC), N-terminal domain"/>
    <property type="match status" value="1"/>
</dbReference>
<evidence type="ECO:0000256" key="3">
    <source>
        <dbReference type="ARBA" id="ARBA00023285"/>
    </source>
</evidence>
<feature type="compositionally biased region" description="Low complexity" evidence="6">
    <location>
        <begin position="11"/>
        <end position="23"/>
    </location>
</feature>
<dbReference type="Gene3D" id="3.40.50.11240">
    <property type="entry name" value="Ethanolamine ammonia-lyase light chain (EutC)"/>
    <property type="match status" value="1"/>
</dbReference>
<proteinExistence type="inferred from homology"/>
<comment type="pathway">
    <text evidence="5">Amine and polyamine degradation; ethanolamine degradation.</text>
</comment>
<keyword evidence="2 5" id="KW-0456">Lyase</keyword>
<dbReference type="NCBIfam" id="NF003971">
    <property type="entry name" value="PRK05465.1"/>
    <property type="match status" value="1"/>
</dbReference>
<evidence type="ECO:0000256" key="1">
    <source>
        <dbReference type="ARBA" id="ARBA00022628"/>
    </source>
</evidence>
<dbReference type="Pfam" id="PF05985">
    <property type="entry name" value="EutC"/>
    <property type="match status" value="1"/>
</dbReference>
<dbReference type="PANTHER" id="PTHR39330">
    <property type="entry name" value="ETHANOLAMINE AMMONIA-LYASE LIGHT CHAIN"/>
    <property type="match status" value="1"/>
</dbReference>
<feature type="compositionally biased region" description="Pro residues" evidence="6">
    <location>
        <begin position="1"/>
        <end position="10"/>
    </location>
</feature>
<comment type="catalytic activity">
    <reaction evidence="5">
        <text>ethanolamine = acetaldehyde + NH4(+)</text>
        <dbReference type="Rhea" id="RHEA:15313"/>
        <dbReference type="ChEBI" id="CHEBI:15343"/>
        <dbReference type="ChEBI" id="CHEBI:28938"/>
        <dbReference type="ChEBI" id="CHEBI:57603"/>
        <dbReference type="EC" id="4.3.1.7"/>
    </reaction>
</comment>
<dbReference type="PIRSF" id="PIRSF018982">
    <property type="entry name" value="EutC"/>
    <property type="match status" value="1"/>
</dbReference>
<dbReference type="GO" id="GO:0031419">
    <property type="term" value="F:cobalamin binding"/>
    <property type="evidence" value="ECO:0007669"/>
    <property type="project" value="UniProtKB-UniRule"/>
</dbReference>
<feature type="binding site" evidence="5">
    <location>
        <position position="225"/>
    </location>
    <ligand>
        <name>adenosylcob(III)alamin</name>
        <dbReference type="ChEBI" id="CHEBI:18408"/>
    </ligand>
</feature>
<feature type="binding site" evidence="5">
    <location>
        <position position="196"/>
    </location>
    <ligand>
        <name>adenosylcob(III)alamin</name>
        <dbReference type="ChEBI" id="CHEBI:18408"/>
    </ligand>
</feature>
<dbReference type="Proteomes" id="UP000295129">
    <property type="component" value="Unassembled WGS sequence"/>
</dbReference>
<dbReference type="HAMAP" id="MF_00601">
    <property type="entry name" value="EutC"/>
    <property type="match status" value="1"/>
</dbReference>
<comment type="cofactor">
    <cofactor evidence="5">
        <name>adenosylcob(III)alamin</name>
        <dbReference type="ChEBI" id="CHEBI:18408"/>
    </cofactor>
    <text evidence="5">Binds between the large and small subunits.</text>
</comment>
<dbReference type="GO" id="GO:0006520">
    <property type="term" value="P:amino acid metabolic process"/>
    <property type="evidence" value="ECO:0007669"/>
    <property type="project" value="InterPro"/>
</dbReference>
<dbReference type="GO" id="GO:0009350">
    <property type="term" value="C:ethanolamine ammonia-lyase complex"/>
    <property type="evidence" value="ECO:0007669"/>
    <property type="project" value="UniProtKB-UniRule"/>
</dbReference>
<keyword evidence="8" id="KW-1185">Reference proteome</keyword>
<dbReference type="EC" id="4.3.1.7" evidence="5"/>
<evidence type="ECO:0000256" key="6">
    <source>
        <dbReference type="SAM" id="MobiDB-lite"/>
    </source>
</evidence>
<dbReference type="PANTHER" id="PTHR39330:SF1">
    <property type="entry name" value="ETHANOLAMINE AMMONIA-LYASE SMALL SUBUNIT"/>
    <property type="match status" value="1"/>
</dbReference>
<evidence type="ECO:0000313" key="8">
    <source>
        <dbReference type="Proteomes" id="UP000295129"/>
    </source>
</evidence>
<comment type="function">
    <text evidence="5">Catalyzes the deamination of various vicinal amino-alcohols to oxo compounds. Allows this organism to utilize ethanolamine as the sole source of nitrogen and carbon in the presence of external vitamin B12.</text>
</comment>
<gene>
    <name evidence="5" type="primary">eutC</name>
    <name evidence="7" type="ORF">C7389_101518</name>
</gene>
<dbReference type="InterPro" id="IPR042251">
    <property type="entry name" value="EutC_C"/>
</dbReference>
<dbReference type="GO" id="GO:0046336">
    <property type="term" value="P:ethanolamine catabolic process"/>
    <property type="evidence" value="ECO:0007669"/>
    <property type="project" value="UniProtKB-UniRule"/>
</dbReference>
<dbReference type="InterPro" id="IPR009246">
    <property type="entry name" value="EutC"/>
</dbReference>
<feature type="region of interest" description="Disordered" evidence="6">
    <location>
        <begin position="269"/>
        <end position="292"/>
    </location>
</feature>
<dbReference type="GO" id="GO:0031471">
    <property type="term" value="C:ethanolamine degradation polyhedral organelle"/>
    <property type="evidence" value="ECO:0007669"/>
    <property type="project" value="UniProtKB-UniRule"/>
</dbReference>
<keyword evidence="4 5" id="KW-1283">Bacterial microcompartment</keyword>
<dbReference type="InterPro" id="IPR042255">
    <property type="entry name" value="EutC_N"/>
</dbReference>
<dbReference type="OrthoDB" id="114248at2"/>
<comment type="caution">
    <text evidence="7">The sequence shown here is derived from an EMBL/GenBank/DDBJ whole genome shotgun (WGS) entry which is preliminary data.</text>
</comment>
<dbReference type="EMBL" id="SNVV01000001">
    <property type="protein sequence ID" value="TDN57133.1"/>
    <property type="molecule type" value="Genomic_DNA"/>
</dbReference>
<feature type="binding site" evidence="5">
    <location>
        <position position="175"/>
    </location>
    <ligand>
        <name>adenosylcob(III)alamin</name>
        <dbReference type="ChEBI" id="CHEBI:18408"/>
    </ligand>
</feature>
<reference evidence="7 8" key="1">
    <citation type="submission" date="2019-03" db="EMBL/GenBank/DDBJ databases">
        <title>Genomic Encyclopedia of Type Strains, Phase IV (KMG-IV): sequencing the most valuable type-strain genomes for metagenomic binning, comparative biology and taxonomic classification.</title>
        <authorList>
            <person name="Goeker M."/>
        </authorList>
    </citation>
    <scope>NUCLEOTIDE SEQUENCE [LARGE SCALE GENOMIC DNA]</scope>
    <source>
        <strain evidence="7 8">DSM 12121</strain>
    </source>
</reference>
<dbReference type="RefSeq" id="WP_133588026.1">
    <property type="nucleotide sequence ID" value="NZ_SNVV01000001.1"/>
</dbReference>
<protein>
    <recommendedName>
        <fullName evidence="5">Ethanolamine ammonia-lyase small subunit</fullName>
        <shortName evidence="5">EAL small subunit</shortName>
        <ecNumber evidence="5">4.3.1.7</ecNumber>
    </recommendedName>
</protein>
<accession>A0A4R6EH42</accession>
<evidence type="ECO:0000313" key="7">
    <source>
        <dbReference type="EMBL" id="TDN57133.1"/>
    </source>
</evidence>
<evidence type="ECO:0000256" key="4">
    <source>
        <dbReference type="ARBA" id="ARBA00024446"/>
    </source>
</evidence>
<sequence length="292" mass="29752">MKKRTPPPADAAPSAAGTAAPGAIDADPWTDLRRYTAARLALGRAGASLPTAEVLRFGLAHAKARDAVHLALDAGALQAALAADGCATLRAHSAAADRGSYLARPDLGRKLAADSAAALRAQAGPAGCDLLLVIGDGLSSLAVERNARALVAEIRRGLPAGWTLGPVVVATQARVALADEIGQALGARLVAMLIGERPGLSSPDSLGLYLTWAPRPGRSDAQRNCISNIRPEGLGHAEAARRLWWLCLEARRLGLTGVALKDNSEGALPGAGTPLALPAAASAPDTGTQDKP</sequence>
<keyword evidence="1 5" id="KW-0846">Cobalamin</keyword>
<name>A0A4R6EH42_9RHOO</name>
<evidence type="ECO:0000256" key="5">
    <source>
        <dbReference type="HAMAP-Rule" id="MF_00601"/>
    </source>
</evidence>
<dbReference type="AlphaFoldDB" id="A0A4R6EH42"/>
<organism evidence="7 8">
    <name type="scientific">Azoarcus indigens</name>
    <dbReference type="NCBI Taxonomy" id="29545"/>
    <lineage>
        <taxon>Bacteria</taxon>
        <taxon>Pseudomonadati</taxon>
        <taxon>Pseudomonadota</taxon>
        <taxon>Betaproteobacteria</taxon>
        <taxon>Rhodocyclales</taxon>
        <taxon>Zoogloeaceae</taxon>
        <taxon>Azoarcus</taxon>
    </lineage>
</organism>